<sequence length="437" mass="47423">MPVDLSAAGRPSAFPRRPRFWPWWCCIWLACAVSGAAVALLLWPKGRPAGGAEFWFWVVGIPNGVFVLLFAIERIGYEAMWYRAYHRNGHRDRWLAERIRFAQKPLRVLGVGCCLPLYGQTLAEAITAGVRLPRPQVPRSGAAVIEHCRFEEEALTAEEPGAVDLLAHVADDMETVDAEAAERFPAEVVALLSLKMADALKPLIATLHALTQYESTHRPQVRVLAEPGEETLREQQVRDALRLAGLPPLTVQAVPASYGLLVVDAWLDACEARPLLVIATAWHEQQPPVGSTEGCIAVLLDGGFLRLPEGVSAMATMHRPVEGNADEIEYCFANAVIWGRTVFAAVTRAWITRAVDRCNRGLRIANLDAVATSEAQCEPIRIVGDFGSASGWLSIAAAIECGSADGPQLIIDGVQSAILHVLPGASGKDSSLPEHFA</sequence>
<feature type="transmembrane region" description="Helical" evidence="1">
    <location>
        <begin position="54"/>
        <end position="72"/>
    </location>
</feature>
<organism evidence="2 3">
    <name type="scientific">Burkholderia cenocepacia</name>
    <dbReference type="NCBI Taxonomy" id="95486"/>
    <lineage>
        <taxon>Bacteria</taxon>
        <taxon>Pseudomonadati</taxon>
        <taxon>Pseudomonadota</taxon>
        <taxon>Betaproteobacteria</taxon>
        <taxon>Burkholderiales</taxon>
        <taxon>Burkholderiaceae</taxon>
        <taxon>Burkholderia</taxon>
        <taxon>Burkholderia cepacia complex</taxon>
    </lineage>
</organism>
<feature type="transmembrane region" description="Helical" evidence="1">
    <location>
        <begin position="20"/>
        <end position="42"/>
    </location>
</feature>
<protein>
    <recommendedName>
        <fullName evidence="4">Transmembrane protein</fullName>
    </recommendedName>
</protein>
<dbReference type="AlphaFoldDB" id="A0AAN0VK59"/>
<reference evidence="2 3" key="1">
    <citation type="submission" date="2014-05" db="EMBL/GenBank/DDBJ databases">
        <authorList>
            <person name="Bishop-Lilly K.A."/>
            <person name="Broomall S.M."/>
            <person name="Chain P.S."/>
            <person name="Chertkov O."/>
            <person name="Coyne S.R."/>
            <person name="Daligault H.E."/>
            <person name="Davenport K.W."/>
            <person name="Erkkila T."/>
            <person name="Frey K.G."/>
            <person name="Gibbons H.S."/>
            <person name="Gu W."/>
            <person name="Jaissle J."/>
            <person name="Johnson S.L."/>
            <person name="Koroleva G.I."/>
            <person name="Ladner J.T."/>
            <person name="Lo C.-C."/>
            <person name="Minogue T.D."/>
            <person name="Munk C."/>
            <person name="Palacios G.F."/>
            <person name="Redden C.L."/>
            <person name="Rosenzweig C.N."/>
            <person name="Scholz M.B."/>
            <person name="Teshima H."/>
            <person name="Xu Y."/>
        </authorList>
    </citation>
    <scope>NUCLEOTIDE SEQUENCE [LARGE SCALE GENOMIC DNA]</scope>
    <source>
        <strain evidence="2 3">DDS 22E-1</strain>
    </source>
</reference>
<evidence type="ECO:0000313" key="2">
    <source>
        <dbReference type="EMBL" id="AIO30469.1"/>
    </source>
</evidence>
<gene>
    <name evidence="2" type="ORF">DM39_6850</name>
</gene>
<keyword evidence="1" id="KW-1133">Transmembrane helix</keyword>
<dbReference type="Proteomes" id="UP000029413">
    <property type="component" value="Chromosome 3"/>
</dbReference>
<proteinExistence type="predicted"/>
<dbReference type="KEGG" id="bcen:DM39_6850"/>
<keyword evidence="1" id="KW-0472">Membrane</keyword>
<dbReference type="EMBL" id="CP007782">
    <property type="protein sequence ID" value="AIO30469.1"/>
    <property type="molecule type" value="Genomic_DNA"/>
</dbReference>
<evidence type="ECO:0000313" key="3">
    <source>
        <dbReference type="Proteomes" id="UP000029413"/>
    </source>
</evidence>
<keyword evidence="3" id="KW-1185">Reference proteome</keyword>
<accession>A0AAN0VK59</accession>
<evidence type="ECO:0008006" key="4">
    <source>
        <dbReference type="Google" id="ProtNLM"/>
    </source>
</evidence>
<keyword evidence="1" id="KW-0812">Transmembrane</keyword>
<name>A0AAN0VK59_9BURK</name>
<evidence type="ECO:0000256" key="1">
    <source>
        <dbReference type="SAM" id="Phobius"/>
    </source>
</evidence>